<organism evidence="3 4">
    <name type="scientific">Alkalihalophilus lindianensis</name>
    <dbReference type="NCBI Taxonomy" id="1630542"/>
    <lineage>
        <taxon>Bacteria</taxon>
        <taxon>Bacillati</taxon>
        <taxon>Bacillota</taxon>
        <taxon>Bacilli</taxon>
        <taxon>Bacillales</taxon>
        <taxon>Bacillaceae</taxon>
        <taxon>Alkalihalophilus</taxon>
    </lineage>
</organism>
<name>A0ABU3XET1_9BACI</name>
<protein>
    <submittedName>
        <fullName evidence="3">AarF/UbiB family protein</fullName>
    </submittedName>
</protein>
<reference evidence="3 4" key="1">
    <citation type="submission" date="2023-10" db="EMBL/GenBank/DDBJ databases">
        <title>Screening of Alkalihalobacillus lindianensis BZ-TG-R113 and Its Alleviation of Salt Stress on Rapeseed Growth.</title>
        <authorList>
            <person name="Zhao B."/>
            <person name="Guo T."/>
        </authorList>
    </citation>
    <scope>NUCLEOTIDE SEQUENCE [LARGE SCALE GENOMIC DNA]</scope>
    <source>
        <strain evidence="3 4">BZ-TG-R113</strain>
    </source>
</reference>
<dbReference type="EMBL" id="JAWJBA010000005">
    <property type="protein sequence ID" value="MDV2685803.1"/>
    <property type="molecule type" value="Genomic_DNA"/>
</dbReference>
<dbReference type="Pfam" id="PF03109">
    <property type="entry name" value="ABC1"/>
    <property type="match status" value="1"/>
</dbReference>
<dbReference type="InterPro" id="IPR004147">
    <property type="entry name" value="ABC1_dom"/>
</dbReference>
<keyword evidence="4" id="KW-1185">Reference proteome</keyword>
<dbReference type="InterPro" id="IPR050154">
    <property type="entry name" value="UbiB_kinase"/>
</dbReference>
<feature type="domain" description="ABC1 atypical kinase-like" evidence="2">
    <location>
        <begin position="44"/>
        <end position="85"/>
    </location>
</feature>
<evidence type="ECO:0000313" key="3">
    <source>
        <dbReference type="EMBL" id="MDV2685803.1"/>
    </source>
</evidence>
<gene>
    <name evidence="3" type="ORF">RYX56_15665</name>
</gene>
<evidence type="ECO:0000259" key="2">
    <source>
        <dbReference type="Pfam" id="PF03109"/>
    </source>
</evidence>
<dbReference type="Proteomes" id="UP001287282">
    <property type="component" value="Unassembled WGS sequence"/>
</dbReference>
<dbReference type="PANTHER" id="PTHR10566">
    <property type="entry name" value="CHAPERONE-ACTIVITY OF BC1 COMPLEX CABC1 -RELATED"/>
    <property type="match status" value="1"/>
</dbReference>
<sequence>MLAQAQEYKRKALRLEGLLIKLGQFLATRADLLPEIFLQELADLVDHVPPVPWNETKKVLEQEWGQPYKNILTSCTEEPIAQASLIRSRLNHSLLQKIN</sequence>
<evidence type="ECO:0000256" key="1">
    <source>
        <dbReference type="ARBA" id="ARBA00009670"/>
    </source>
</evidence>
<evidence type="ECO:0000313" key="4">
    <source>
        <dbReference type="Proteomes" id="UP001287282"/>
    </source>
</evidence>
<dbReference type="PANTHER" id="PTHR10566:SF113">
    <property type="entry name" value="PROTEIN ACTIVITY OF BC1 COMPLEX KINASE 7, CHLOROPLASTIC"/>
    <property type="match status" value="1"/>
</dbReference>
<comment type="caution">
    <text evidence="3">The sequence shown here is derived from an EMBL/GenBank/DDBJ whole genome shotgun (WGS) entry which is preliminary data.</text>
</comment>
<proteinExistence type="inferred from homology"/>
<accession>A0ABU3XET1</accession>
<dbReference type="RefSeq" id="WP_317122990.1">
    <property type="nucleotide sequence ID" value="NZ_JAWJBA010000005.1"/>
</dbReference>
<comment type="similarity">
    <text evidence="1">Belongs to the protein kinase superfamily. ADCK protein kinase family.</text>
</comment>